<organism evidence="1 2">
    <name type="scientific">Romanomermis culicivorax</name>
    <name type="common">Nematode worm</name>
    <dbReference type="NCBI Taxonomy" id="13658"/>
    <lineage>
        <taxon>Eukaryota</taxon>
        <taxon>Metazoa</taxon>
        <taxon>Ecdysozoa</taxon>
        <taxon>Nematoda</taxon>
        <taxon>Enoplea</taxon>
        <taxon>Dorylaimia</taxon>
        <taxon>Mermithida</taxon>
        <taxon>Mermithoidea</taxon>
        <taxon>Mermithidae</taxon>
        <taxon>Romanomermis</taxon>
    </lineage>
</organism>
<evidence type="ECO:0000313" key="1">
    <source>
        <dbReference type="Proteomes" id="UP000887565"/>
    </source>
</evidence>
<dbReference type="AlphaFoldDB" id="A0A915J0Z2"/>
<name>A0A915J0Z2_ROMCU</name>
<proteinExistence type="predicted"/>
<protein>
    <submittedName>
        <fullName evidence="2">Uncharacterized protein</fullName>
    </submittedName>
</protein>
<dbReference type="WBParaSite" id="nRc.2.0.1.t19578-RA">
    <property type="protein sequence ID" value="nRc.2.0.1.t19578-RA"/>
    <property type="gene ID" value="nRc.2.0.1.g19578"/>
</dbReference>
<evidence type="ECO:0000313" key="2">
    <source>
        <dbReference type="WBParaSite" id="nRc.2.0.1.t19578-RA"/>
    </source>
</evidence>
<sequence>MQACYLRRGNVMFERCRTYYNWLMVHLQVPYPVLAVEIGLNTKHNLLVRFESSGTELQPVKPIVQHHAQLTIK</sequence>
<keyword evidence="1" id="KW-1185">Reference proteome</keyword>
<dbReference type="Proteomes" id="UP000887565">
    <property type="component" value="Unplaced"/>
</dbReference>
<reference evidence="2" key="1">
    <citation type="submission" date="2022-11" db="UniProtKB">
        <authorList>
            <consortium name="WormBaseParasite"/>
        </authorList>
    </citation>
    <scope>IDENTIFICATION</scope>
</reference>
<accession>A0A915J0Z2</accession>